<dbReference type="Pfam" id="PF04969">
    <property type="entry name" value="CS"/>
    <property type="match status" value="1"/>
</dbReference>
<evidence type="ECO:0000256" key="6">
    <source>
        <dbReference type="SAM" id="MobiDB-lite"/>
    </source>
</evidence>
<evidence type="ECO:0000313" key="8">
    <source>
        <dbReference type="EMBL" id="GMH78422.1"/>
    </source>
</evidence>
<feature type="domain" description="CS" evidence="7">
    <location>
        <begin position="266"/>
        <end position="357"/>
    </location>
</feature>
<evidence type="ECO:0000313" key="9">
    <source>
        <dbReference type="Proteomes" id="UP001165122"/>
    </source>
</evidence>
<dbReference type="InterPro" id="IPR008978">
    <property type="entry name" value="HSP20-like_chaperone"/>
</dbReference>
<reference evidence="9" key="1">
    <citation type="journal article" date="2023" name="Commun. Biol.">
        <title>Genome analysis of Parmales, the sister group of diatoms, reveals the evolutionary specialization of diatoms from phago-mixotrophs to photoautotrophs.</title>
        <authorList>
            <person name="Ban H."/>
            <person name="Sato S."/>
            <person name="Yoshikawa S."/>
            <person name="Yamada K."/>
            <person name="Nakamura Y."/>
            <person name="Ichinomiya M."/>
            <person name="Sato N."/>
            <person name="Blanc-Mathieu R."/>
            <person name="Endo H."/>
            <person name="Kuwata A."/>
            <person name="Ogata H."/>
        </authorList>
    </citation>
    <scope>NUCLEOTIDE SEQUENCE [LARGE SCALE GENOMIC DNA]</scope>
    <source>
        <strain evidence="9">NIES 3700</strain>
    </source>
</reference>
<evidence type="ECO:0000256" key="1">
    <source>
        <dbReference type="ARBA" id="ARBA00004123"/>
    </source>
</evidence>
<evidence type="ECO:0000259" key="7">
    <source>
        <dbReference type="PROSITE" id="PS51203"/>
    </source>
</evidence>
<dbReference type="PANTHER" id="PTHR21664:SF1">
    <property type="entry name" value="NUDC DOMAIN-CONTAINING PROTEIN 1"/>
    <property type="match status" value="1"/>
</dbReference>
<dbReference type="AlphaFoldDB" id="A0A9W7EH06"/>
<comment type="caution">
    <text evidence="8">The sequence shown here is derived from an EMBL/GenBank/DDBJ whole genome shotgun (WGS) entry which is preliminary data.</text>
</comment>
<evidence type="ECO:0000256" key="5">
    <source>
        <dbReference type="ARBA" id="ARBA00023242"/>
    </source>
</evidence>
<protein>
    <recommendedName>
        <fullName evidence="3">NudC domain-containing protein 1</fullName>
    </recommendedName>
</protein>
<dbReference type="GO" id="GO:0005737">
    <property type="term" value="C:cytoplasm"/>
    <property type="evidence" value="ECO:0007669"/>
    <property type="project" value="UniProtKB-SubCell"/>
</dbReference>
<dbReference type="PANTHER" id="PTHR21664">
    <property type="entry name" value="CHRONIC MYELOGENOUS LEUKEMIA TUMOR ANTIGEN 66"/>
    <property type="match status" value="1"/>
</dbReference>
<accession>A0A9W7EH06</accession>
<keyword evidence="4" id="KW-0963">Cytoplasm</keyword>
<dbReference type="EMBL" id="BRXW01000886">
    <property type="protein sequence ID" value="GMH78422.1"/>
    <property type="molecule type" value="Genomic_DNA"/>
</dbReference>
<feature type="region of interest" description="Disordered" evidence="6">
    <location>
        <begin position="252"/>
        <end position="271"/>
    </location>
</feature>
<keyword evidence="9" id="KW-1185">Reference proteome</keyword>
<dbReference type="InterPro" id="IPR007052">
    <property type="entry name" value="CS_dom"/>
</dbReference>
<evidence type="ECO:0000256" key="3">
    <source>
        <dbReference type="ARBA" id="ARBA00018915"/>
    </source>
</evidence>
<dbReference type="Gene3D" id="2.60.40.790">
    <property type="match status" value="1"/>
</dbReference>
<feature type="compositionally biased region" description="Basic and acidic residues" evidence="6">
    <location>
        <begin position="256"/>
        <end position="269"/>
    </location>
</feature>
<dbReference type="InterPro" id="IPR037895">
    <property type="entry name" value="NUDCD1"/>
</dbReference>
<comment type="subcellular location">
    <subcellularLocation>
        <location evidence="2">Cytoplasm</location>
    </subcellularLocation>
    <subcellularLocation>
        <location evidence="1">Nucleus</location>
    </subcellularLocation>
</comment>
<evidence type="ECO:0000256" key="4">
    <source>
        <dbReference type="ARBA" id="ARBA00022490"/>
    </source>
</evidence>
<dbReference type="PROSITE" id="PS51203">
    <property type="entry name" value="CS"/>
    <property type="match status" value="1"/>
</dbReference>
<dbReference type="OrthoDB" id="496827at2759"/>
<dbReference type="SUPFAM" id="SSF49764">
    <property type="entry name" value="HSP20-like chaperones"/>
    <property type="match status" value="1"/>
</dbReference>
<name>A0A9W7EH06_9STRA</name>
<gene>
    <name evidence="8" type="ORF">TrLO_g12830</name>
</gene>
<keyword evidence="5" id="KW-0539">Nucleus</keyword>
<proteinExistence type="predicted"/>
<dbReference type="Proteomes" id="UP001165122">
    <property type="component" value="Unassembled WGS sequence"/>
</dbReference>
<dbReference type="GO" id="GO:0005634">
    <property type="term" value="C:nucleus"/>
    <property type="evidence" value="ECO:0007669"/>
    <property type="project" value="UniProtKB-SubCell"/>
</dbReference>
<organism evidence="8 9">
    <name type="scientific">Triparma laevis f. longispina</name>
    <dbReference type="NCBI Taxonomy" id="1714387"/>
    <lineage>
        <taxon>Eukaryota</taxon>
        <taxon>Sar</taxon>
        <taxon>Stramenopiles</taxon>
        <taxon>Ochrophyta</taxon>
        <taxon>Bolidophyceae</taxon>
        <taxon>Parmales</taxon>
        <taxon>Triparmaceae</taxon>
        <taxon>Triparma</taxon>
    </lineage>
</organism>
<evidence type="ECO:0000256" key="2">
    <source>
        <dbReference type="ARBA" id="ARBA00004496"/>
    </source>
</evidence>
<sequence length="358" mass="39269">MAELSKDSAGNSSPEARLEYLKSRGVEVETVEDREKAKSEVVGIAEIVKQLQRKVDDGEVIEGTEFALIPHDASKPIRSVFLPPQLTAGDNLPNFCKPYFADSNSIDVNLLNQQATKQFSSGQLSGMDPSNISASAMNKVAAQGSVETFPLVHPGSTNKYCGVYIYLDEVGMLKKLPPNLRASQIATSCGYAPPPNFYGDVFIGRVQTKPSMSNVNFKVGEDTDPGSTWMRRAVQENVDWQQEMNKVTNRTGELQPMKDGEGGVAKDEEGYSWTQDSEEVEIVINFPSPVDKKKVKVKCKQKSILVTYDSVTKLDLQLYEAIDVDGMAWTCGSDAKGHMLTITVEKGEGGVSWPRVTK</sequence>